<name>A0A5C6DPY8_9BACT</name>
<evidence type="ECO:0000313" key="3">
    <source>
        <dbReference type="EMBL" id="TWU37721.1"/>
    </source>
</evidence>
<keyword evidence="2" id="KW-0732">Signal</keyword>
<evidence type="ECO:0000256" key="2">
    <source>
        <dbReference type="SAM" id="SignalP"/>
    </source>
</evidence>
<feature type="compositionally biased region" description="Low complexity" evidence="1">
    <location>
        <begin position="244"/>
        <end position="253"/>
    </location>
</feature>
<feature type="compositionally biased region" description="Low complexity" evidence="1">
    <location>
        <begin position="125"/>
        <end position="137"/>
    </location>
</feature>
<comment type="caution">
    <text evidence="3">The sequence shown here is derived from an EMBL/GenBank/DDBJ whole genome shotgun (WGS) entry which is preliminary data.</text>
</comment>
<organism evidence="3 4">
    <name type="scientific">Novipirellula aureliae</name>
    <dbReference type="NCBI Taxonomy" id="2527966"/>
    <lineage>
        <taxon>Bacteria</taxon>
        <taxon>Pseudomonadati</taxon>
        <taxon>Planctomycetota</taxon>
        <taxon>Planctomycetia</taxon>
        <taxon>Pirellulales</taxon>
        <taxon>Pirellulaceae</taxon>
        <taxon>Novipirellula</taxon>
    </lineage>
</organism>
<dbReference type="Proteomes" id="UP000315471">
    <property type="component" value="Unassembled WGS sequence"/>
</dbReference>
<dbReference type="EMBL" id="SJPY01000007">
    <property type="protein sequence ID" value="TWU37721.1"/>
    <property type="molecule type" value="Genomic_DNA"/>
</dbReference>
<reference evidence="3 4" key="1">
    <citation type="submission" date="2019-02" db="EMBL/GenBank/DDBJ databases">
        <title>Deep-cultivation of Planctomycetes and their phenomic and genomic characterization uncovers novel biology.</title>
        <authorList>
            <person name="Wiegand S."/>
            <person name="Jogler M."/>
            <person name="Boedeker C."/>
            <person name="Pinto D."/>
            <person name="Vollmers J."/>
            <person name="Rivas-Marin E."/>
            <person name="Kohn T."/>
            <person name="Peeters S.H."/>
            <person name="Heuer A."/>
            <person name="Rast P."/>
            <person name="Oberbeckmann S."/>
            <person name="Bunk B."/>
            <person name="Jeske O."/>
            <person name="Meyerdierks A."/>
            <person name="Storesund J.E."/>
            <person name="Kallscheuer N."/>
            <person name="Luecker S."/>
            <person name="Lage O.M."/>
            <person name="Pohl T."/>
            <person name="Merkel B.J."/>
            <person name="Hornburger P."/>
            <person name="Mueller R.-W."/>
            <person name="Bruemmer F."/>
            <person name="Labrenz M."/>
            <person name="Spormann A.M."/>
            <person name="Op Den Camp H."/>
            <person name="Overmann J."/>
            <person name="Amann R."/>
            <person name="Jetten M.S.M."/>
            <person name="Mascher T."/>
            <person name="Medema M.H."/>
            <person name="Devos D.P."/>
            <person name="Kaster A.-K."/>
            <person name="Ovreas L."/>
            <person name="Rohde M."/>
            <person name="Galperin M.Y."/>
            <person name="Jogler C."/>
        </authorList>
    </citation>
    <scope>NUCLEOTIDE SEQUENCE [LARGE SCALE GENOMIC DNA]</scope>
    <source>
        <strain evidence="3 4">Q31b</strain>
    </source>
</reference>
<feature type="region of interest" description="Disordered" evidence="1">
    <location>
        <begin position="122"/>
        <end position="253"/>
    </location>
</feature>
<dbReference type="OrthoDB" id="260982at2"/>
<feature type="compositionally biased region" description="Polar residues" evidence="1">
    <location>
        <begin position="229"/>
        <end position="243"/>
    </location>
</feature>
<feature type="compositionally biased region" description="Polar residues" evidence="1">
    <location>
        <begin position="167"/>
        <end position="184"/>
    </location>
</feature>
<sequence length="253" mass="27091" precursor="true">MNQSAFSVSRRRPRILLRFTFAATLSAGLSFSCTPVLASDCGCNTCGMGEVVMSDPCGCHSCDGGGVTKNHNPIFRTLDALAGGIEKVLGLDKCKSSHVGCDSGCDASPYYESMMAIPNPVPMMSNSQSFDSHSSQSVPPPPVVTPHQTSPRPSYESRPSYPSSPSNVPMQSAPMQSAPMQSAPRTPMHMSEPRIQTPVPNQRQENGDSGGGSLFDSLSDPFSDEARRPQTQTIRPTAFNASKQTSSRRTSQR</sequence>
<evidence type="ECO:0000256" key="1">
    <source>
        <dbReference type="SAM" id="MobiDB-lite"/>
    </source>
</evidence>
<feature type="chain" id="PRO_5022848544" evidence="2">
    <location>
        <begin position="39"/>
        <end position="253"/>
    </location>
</feature>
<feature type="signal peptide" evidence="2">
    <location>
        <begin position="1"/>
        <end position="38"/>
    </location>
</feature>
<dbReference type="RefSeq" id="WP_146601673.1">
    <property type="nucleotide sequence ID" value="NZ_SJPY01000007.1"/>
</dbReference>
<proteinExistence type="predicted"/>
<dbReference type="AlphaFoldDB" id="A0A5C6DPY8"/>
<protein>
    <submittedName>
        <fullName evidence="3">Uncharacterized protein</fullName>
    </submittedName>
</protein>
<keyword evidence="4" id="KW-1185">Reference proteome</keyword>
<accession>A0A5C6DPY8</accession>
<feature type="compositionally biased region" description="Low complexity" evidence="1">
    <location>
        <begin position="145"/>
        <end position="166"/>
    </location>
</feature>
<evidence type="ECO:0000313" key="4">
    <source>
        <dbReference type="Proteomes" id="UP000315471"/>
    </source>
</evidence>
<gene>
    <name evidence="3" type="ORF">Q31b_45100</name>
</gene>